<evidence type="ECO:0000256" key="8">
    <source>
        <dbReference type="ARBA" id="ARBA00023242"/>
    </source>
</evidence>
<dbReference type="InterPro" id="IPR037431">
    <property type="entry name" value="REX4_DEDDh_dom"/>
</dbReference>
<keyword evidence="6" id="KW-0378">Hydrolase</keyword>
<reference evidence="12 13" key="1">
    <citation type="journal article" date="2021" name="Sci. Rep.">
        <title>Genome sequencing of the multicellular alga Astrephomene provides insights into convergent evolution of germ-soma differentiation.</title>
        <authorList>
            <person name="Yamashita S."/>
            <person name="Yamamoto K."/>
            <person name="Matsuzaki R."/>
            <person name="Suzuki S."/>
            <person name="Yamaguchi H."/>
            <person name="Hirooka S."/>
            <person name="Minakuchi Y."/>
            <person name="Miyagishima S."/>
            <person name="Kawachi M."/>
            <person name="Toyoda A."/>
            <person name="Nozaki H."/>
        </authorList>
    </citation>
    <scope>NUCLEOTIDE SEQUENCE [LARGE SCALE GENOMIC DNA]</scope>
    <source>
        <strain evidence="12 13">NIES-4017</strain>
    </source>
</reference>
<evidence type="ECO:0000256" key="5">
    <source>
        <dbReference type="ARBA" id="ARBA00022722"/>
    </source>
</evidence>
<evidence type="ECO:0000256" key="10">
    <source>
        <dbReference type="SAM" id="MobiDB-lite"/>
    </source>
</evidence>
<keyword evidence="5" id="KW-0540">Nuclease</keyword>
<comment type="function">
    <text evidence="9">Exoribonuclease involved in ribosome biosynthesis. Involved in the processing of ITS1, the internal transcribed spacer localized between the 18S and 5.8S rRNAs.</text>
</comment>
<accession>A0AAD3DTW1</accession>
<feature type="compositionally biased region" description="Low complexity" evidence="10">
    <location>
        <begin position="200"/>
        <end position="218"/>
    </location>
</feature>
<dbReference type="InterPro" id="IPR047021">
    <property type="entry name" value="REXO1/3/4-like"/>
</dbReference>
<dbReference type="CDD" id="cd06144">
    <property type="entry name" value="REX4_like"/>
    <property type="match status" value="1"/>
</dbReference>
<dbReference type="PANTHER" id="PTHR12801">
    <property type="entry name" value="RNA EXONUCLEASE REXO1 / RECO3 FAMILY MEMBER-RELATED"/>
    <property type="match status" value="1"/>
</dbReference>
<dbReference type="PANTHER" id="PTHR12801:SF45">
    <property type="entry name" value="RNA EXONUCLEASE 4"/>
    <property type="match status" value="1"/>
</dbReference>
<dbReference type="GO" id="GO:0006364">
    <property type="term" value="P:rRNA processing"/>
    <property type="evidence" value="ECO:0007669"/>
    <property type="project" value="UniProtKB-KW"/>
</dbReference>
<dbReference type="GO" id="GO:0003676">
    <property type="term" value="F:nucleic acid binding"/>
    <property type="evidence" value="ECO:0007669"/>
    <property type="project" value="InterPro"/>
</dbReference>
<name>A0AAD3DTW1_9CHLO</name>
<evidence type="ECO:0000256" key="1">
    <source>
        <dbReference type="ARBA" id="ARBA00004123"/>
    </source>
</evidence>
<dbReference type="EMBL" id="BMAR01000010">
    <property type="protein sequence ID" value="GFR45736.1"/>
    <property type="molecule type" value="Genomic_DNA"/>
</dbReference>
<dbReference type="InterPro" id="IPR013520">
    <property type="entry name" value="Ribonucl_H"/>
</dbReference>
<protein>
    <recommendedName>
        <fullName evidence="3">RNA exonuclease 4</fullName>
    </recommendedName>
</protein>
<feature type="domain" description="Exonuclease" evidence="11">
    <location>
        <begin position="232"/>
        <end position="397"/>
    </location>
</feature>
<evidence type="ECO:0000256" key="6">
    <source>
        <dbReference type="ARBA" id="ARBA00022801"/>
    </source>
</evidence>
<comment type="subcellular location">
    <subcellularLocation>
        <location evidence="1">Nucleus</location>
    </subcellularLocation>
</comment>
<proteinExistence type="inferred from homology"/>
<dbReference type="AlphaFoldDB" id="A0AAD3DTW1"/>
<evidence type="ECO:0000259" key="11">
    <source>
        <dbReference type="SMART" id="SM00479"/>
    </source>
</evidence>
<keyword evidence="8" id="KW-0539">Nucleus</keyword>
<organism evidence="12 13">
    <name type="scientific">Astrephomene gubernaculifera</name>
    <dbReference type="NCBI Taxonomy" id="47775"/>
    <lineage>
        <taxon>Eukaryota</taxon>
        <taxon>Viridiplantae</taxon>
        <taxon>Chlorophyta</taxon>
        <taxon>core chlorophytes</taxon>
        <taxon>Chlorophyceae</taxon>
        <taxon>CS clade</taxon>
        <taxon>Chlamydomonadales</taxon>
        <taxon>Astrephomenaceae</taxon>
        <taxon>Astrephomene</taxon>
    </lineage>
</organism>
<evidence type="ECO:0000256" key="3">
    <source>
        <dbReference type="ARBA" id="ARBA00016937"/>
    </source>
</evidence>
<evidence type="ECO:0000313" key="13">
    <source>
        <dbReference type="Proteomes" id="UP001054857"/>
    </source>
</evidence>
<keyword evidence="13" id="KW-1185">Reference proteome</keyword>
<keyword evidence="4" id="KW-0698">rRNA processing</keyword>
<feature type="compositionally biased region" description="Low complexity" evidence="10">
    <location>
        <begin position="88"/>
        <end position="97"/>
    </location>
</feature>
<dbReference type="InterPro" id="IPR012337">
    <property type="entry name" value="RNaseH-like_sf"/>
</dbReference>
<dbReference type="Gene3D" id="3.30.420.10">
    <property type="entry name" value="Ribonuclease H-like superfamily/Ribonuclease H"/>
    <property type="match status" value="1"/>
</dbReference>
<comment type="similarity">
    <text evidence="2">Belongs to the REXO4 family.</text>
</comment>
<dbReference type="FunFam" id="3.30.420.10:FF:000007">
    <property type="entry name" value="Interferon-stimulated exonuclease gene 20"/>
    <property type="match status" value="1"/>
</dbReference>
<dbReference type="SMART" id="SM00479">
    <property type="entry name" value="EXOIII"/>
    <property type="match status" value="1"/>
</dbReference>
<feature type="non-terminal residue" evidence="12">
    <location>
        <position position="1"/>
    </location>
</feature>
<feature type="region of interest" description="Disordered" evidence="10">
    <location>
        <begin position="1"/>
        <end position="97"/>
    </location>
</feature>
<evidence type="ECO:0000256" key="4">
    <source>
        <dbReference type="ARBA" id="ARBA00022552"/>
    </source>
</evidence>
<dbReference type="SUPFAM" id="SSF53098">
    <property type="entry name" value="Ribonuclease H-like"/>
    <property type="match status" value="1"/>
</dbReference>
<gene>
    <name evidence="12" type="ORF">Agub_g7152</name>
</gene>
<dbReference type="Proteomes" id="UP001054857">
    <property type="component" value="Unassembled WGS sequence"/>
</dbReference>
<dbReference type="Pfam" id="PF00929">
    <property type="entry name" value="RNase_T"/>
    <property type="match status" value="1"/>
</dbReference>
<dbReference type="GO" id="GO:0005634">
    <property type="term" value="C:nucleus"/>
    <property type="evidence" value="ECO:0007669"/>
    <property type="project" value="UniProtKB-SubCell"/>
</dbReference>
<sequence length="418" mass="42494">MAKQARSNGGAAGKHQQGGAVSNNSNTKRPWQPKGTKPGPASQFAGSKKRPAAGPPAAAAGAAAGAKGTDATRAAKRPKVQQQRREPVAAAVKGKQADKAVAAAVAAADRAKASAAVAKDAAKKAAAAAVDAVTVATATAAPGADGTTAHAAPAAGVKAAARGATAINANWQSLKEAVAAAKRPPPPEHIQKKIRRRQEAAAAAAGASAGDAAATAGGRRPGVVGSDTGLTKVLAIDCEMVGTGPKGSVSTLARVCLVNSSGVVLLDTFVKPKEKVTDYRTWVSGVRPSDVANGRPHEDVIQQVAHMVAGRILVGHSIGNDLRALRLEAHPRELLRDTAKYPGLMKELPGGRKVSASLKDLAATHLGLVIQQGEHTPVDDARAALYLYQKFHREWEAAVRAGNLTPVSGLGRSGKGDR</sequence>
<dbReference type="InterPro" id="IPR036397">
    <property type="entry name" value="RNaseH_sf"/>
</dbReference>
<dbReference type="GO" id="GO:0008408">
    <property type="term" value="F:3'-5' exonuclease activity"/>
    <property type="evidence" value="ECO:0007669"/>
    <property type="project" value="InterPro"/>
</dbReference>
<evidence type="ECO:0000313" key="12">
    <source>
        <dbReference type="EMBL" id="GFR45736.1"/>
    </source>
</evidence>
<evidence type="ECO:0000256" key="2">
    <source>
        <dbReference type="ARBA" id="ARBA00010489"/>
    </source>
</evidence>
<feature type="region of interest" description="Disordered" evidence="10">
    <location>
        <begin position="179"/>
        <end position="223"/>
    </location>
</feature>
<evidence type="ECO:0000256" key="9">
    <source>
        <dbReference type="ARBA" id="ARBA00025599"/>
    </source>
</evidence>
<keyword evidence="7" id="KW-0269">Exonuclease</keyword>
<evidence type="ECO:0000256" key="7">
    <source>
        <dbReference type="ARBA" id="ARBA00022839"/>
    </source>
</evidence>
<comment type="caution">
    <text evidence="12">The sequence shown here is derived from an EMBL/GenBank/DDBJ whole genome shotgun (WGS) entry which is preliminary data.</text>
</comment>
<feature type="compositionally biased region" description="Low complexity" evidence="10">
    <location>
        <begin position="55"/>
        <end position="72"/>
    </location>
</feature>